<dbReference type="PANTHER" id="PTHR23253">
    <property type="entry name" value="EUKARYOTIC TRANSLATION INITIATION FACTOR 4 GAMMA"/>
    <property type="match status" value="1"/>
</dbReference>
<evidence type="ECO:0000256" key="1">
    <source>
        <dbReference type="ARBA" id="ARBA00004496"/>
    </source>
</evidence>
<accession>A0A4P9Y707</accession>
<keyword evidence="10" id="KW-1185">Reference proteome</keyword>
<feature type="non-terminal residue" evidence="9">
    <location>
        <position position="258"/>
    </location>
</feature>
<dbReference type="AlphaFoldDB" id="A0A4P9Y707"/>
<reference evidence="10" key="1">
    <citation type="journal article" date="2018" name="Nat. Microbiol.">
        <title>Leveraging single-cell genomics to expand the fungal tree of life.</title>
        <authorList>
            <person name="Ahrendt S.R."/>
            <person name="Quandt C.A."/>
            <person name="Ciobanu D."/>
            <person name="Clum A."/>
            <person name="Salamov A."/>
            <person name="Andreopoulos B."/>
            <person name="Cheng J.F."/>
            <person name="Woyke T."/>
            <person name="Pelin A."/>
            <person name="Henrissat B."/>
            <person name="Reynolds N.K."/>
            <person name="Benny G.L."/>
            <person name="Smith M.E."/>
            <person name="James T.Y."/>
            <person name="Grigoriev I.V."/>
        </authorList>
    </citation>
    <scope>NUCLEOTIDE SEQUENCE [LARGE SCALE GENOMIC DNA]</scope>
</reference>
<dbReference type="GO" id="GO:0003729">
    <property type="term" value="F:mRNA binding"/>
    <property type="evidence" value="ECO:0007669"/>
    <property type="project" value="TreeGrafter"/>
</dbReference>
<dbReference type="Pfam" id="PF02854">
    <property type="entry name" value="MIF4G"/>
    <property type="match status" value="1"/>
</dbReference>
<dbReference type="FunFam" id="1.25.40.180:FF:000020">
    <property type="entry name" value="Eukaryotic translation initiation factor subunit"/>
    <property type="match status" value="1"/>
</dbReference>
<evidence type="ECO:0000256" key="3">
    <source>
        <dbReference type="ARBA" id="ARBA00022490"/>
    </source>
</evidence>
<dbReference type="InterPro" id="IPR003890">
    <property type="entry name" value="MIF4G-like_typ-3"/>
</dbReference>
<keyword evidence="4" id="KW-0396">Initiation factor</keyword>
<evidence type="ECO:0000259" key="8">
    <source>
        <dbReference type="SMART" id="SM00543"/>
    </source>
</evidence>
<dbReference type="InterPro" id="IPR016024">
    <property type="entry name" value="ARM-type_fold"/>
</dbReference>
<name>A0A4P9Y707_9FUNG</name>
<dbReference type="SUPFAM" id="SSF48371">
    <property type="entry name" value="ARM repeat"/>
    <property type="match status" value="1"/>
</dbReference>
<dbReference type="OrthoDB" id="514777at2759"/>
<evidence type="ECO:0000256" key="6">
    <source>
        <dbReference type="ARBA" id="ARBA00022884"/>
    </source>
</evidence>
<dbReference type="Gene3D" id="1.25.40.180">
    <property type="match status" value="1"/>
</dbReference>
<keyword evidence="6" id="KW-0694">RNA-binding</keyword>
<evidence type="ECO:0000256" key="2">
    <source>
        <dbReference type="ARBA" id="ARBA00005775"/>
    </source>
</evidence>
<keyword evidence="3" id="KW-0963">Cytoplasm</keyword>
<proteinExistence type="inferred from homology"/>
<dbReference type="GO" id="GO:0010494">
    <property type="term" value="C:cytoplasmic stress granule"/>
    <property type="evidence" value="ECO:0007669"/>
    <property type="project" value="UniProtKB-ARBA"/>
</dbReference>
<dbReference type="PANTHER" id="PTHR23253:SF9">
    <property type="entry name" value="EUKARYOTIC TRANSLATION INITIATION FACTOR 4 GAMMA 2"/>
    <property type="match status" value="1"/>
</dbReference>
<dbReference type="EMBL" id="KZ987779">
    <property type="protein sequence ID" value="RKP14888.1"/>
    <property type="molecule type" value="Genomic_DNA"/>
</dbReference>
<dbReference type="GO" id="GO:0016281">
    <property type="term" value="C:eukaryotic translation initiation factor 4F complex"/>
    <property type="evidence" value="ECO:0007669"/>
    <property type="project" value="TreeGrafter"/>
</dbReference>
<dbReference type="Proteomes" id="UP000267251">
    <property type="component" value="Unassembled WGS sequence"/>
</dbReference>
<gene>
    <name evidence="9" type="ORF">BJ684DRAFT_5150</name>
</gene>
<comment type="similarity">
    <text evidence="2">Belongs to the eukaryotic initiation factor 4G family.</text>
</comment>
<evidence type="ECO:0000256" key="4">
    <source>
        <dbReference type="ARBA" id="ARBA00022540"/>
    </source>
</evidence>
<evidence type="ECO:0000313" key="9">
    <source>
        <dbReference type="EMBL" id="RKP14888.1"/>
    </source>
</evidence>
<evidence type="ECO:0000256" key="5">
    <source>
        <dbReference type="ARBA" id="ARBA00022553"/>
    </source>
</evidence>
<protein>
    <submittedName>
        <fullName evidence="9">Armadillo-type protein</fullName>
    </submittedName>
</protein>
<sequence length="258" mass="29807">DSPEIITKKVKGLLNKLTLEKFESLSGKILEYANQSTEETDGTTLQLVIQLLFEKATDEPNFSNLYAQLAHRMLQRIDPEVRDENLRTRDGKVVAGGALFRKYLLTRCQSEYVKGWKVSMPENSGAEQLMSDEYYEAMKIKRRGLGLVKFIGELFKLDMLTEKIMHECVRQLLSNMSEPEEEEAESMSKLLTTVGSKLDRPEARHFMDVYFGRIRELSQSDKLSSRIRFMLVDLLELRSNGWHNRREQTGPKTIAQIH</sequence>
<organism evidence="9 10">
    <name type="scientific">Piptocephalis cylindrospora</name>
    <dbReference type="NCBI Taxonomy" id="1907219"/>
    <lineage>
        <taxon>Eukaryota</taxon>
        <taxon>Fungi</taxon>
        <taxon>Fungi incertae sedis</taxon>
        <taxon>Zoopagomycota</taxon>
        <taxon>Zoopagomycotina</taxon>
        <taxon>Zoopagomycetes</taxon>
        <taxon>Zoopagales</taxon>
        <taxon>Piptocephalidaceae</taxon>
        <taxon>Piptocephalis</taxon>
    </lineage>
</organism>
<evidence type="ECO:0000313" key="10">
    <source>
        <dbReference type="Proteomes" id="UP000267251"/>
    </source>
</evidence>
<dbReference type="GO" id="GO:0003743">
    <property type="term" value="F:translation initiation factor activity"/>
    <property type="evidence" value="ECO:0007669"/>
    <property type="project" value="UniProtKB-KW"/>
</dbReference>
<evidence type="ECO:0000256" key="7">
    <source>
        <dbReference type="ARBA" id="ARBA00022917"/>
    </source>
</evidence>
<dbReference type="SMART" id="SM00543">
    <property type="entry name" value="MIF4G"/>
    <property type="match status" value="1"/>
</dbReference>
<feature type="domain" description="MIF4G" evidence="8">
    <location>
        <begin position="7"/>
        <end position="241"/>
    </location>
</feature>
<keyword evidence="7" id="KW-0648">Protein biosynthesis</keyword>
<keyword evidence="5" id="KW-0597">Phosphoprotein</keyword>
<comment type="subcellular location">
    <subcellularLocation>
        <location evidence="1">Cytoplasm</location>
    </subcellularLocation>
</comment>
<feature type="non-terminal residue" evidence="9">
    <location>
        <position position="1"/>
    </location>
</feature>